<dbReference type="EMBL" id="CM047903">
    <property type="protein sequence ID" value="KAJ0092914.1"/>
    <property type="molecule type" value="Genomic_DNA"/>
</dbReference>
<proteinExistence type="predicted"/>
<comment type="caution">
    <text evidence="1">The sequence shown here is derived from an EMBL/GenBank/DDBJ whole genome shotgun (WGS) entry which is preliminary data.</text>
</comment>
<accession>A0ACC1B1X9</accession>
<evidence type="ECO:0000313" key="1">
    <source>
        <dbReference type="EMBL" id="KAJ0092914.1"/>
    </source>
</evidence>
<protein>
    <submittedName>
        <fullName evidence="1">Uncharacterized protein</fullName>
    </submittedName>
</protein>
<organism evidence="1 2">
    <name type="scientific">Pistacia atlantica</name>
    <dbReference type="NCBI Taxonomy" id="434234"/>
    <lineage>
        <taxon>Eukaryota</taxon>
        <taxon>Viridiplantae</taxon>
        <taxon>Streptophyta</taxon>
        <taxon>Embryophyta</taxon>
        <taxon>Tracheophyta</taxon>
        <taxon>Spermatophyta</taxon>
        <taxon>Magnoliopsida</taxon>
        <taxon>eudicotyledons</taxon>
        <taxon>Gunneridae</taxon>
        <taxon>Pentapetalae</taxon>
        <taxon>rosids</taxon>
        <taxon>malvids</taxon>
        <taxon>Sapindales</taxon>
        <taxon>Anacardiaceae</taxon>
        <taxon>Pistacia</taxon>
    </lineage>
</organism>
<evidence type="ECO:0000313" key="2">
    <source>
        <dbReference type="Proteomes" id="UP001164250"/>
    </source>
</evidence>
<keyword evidence="2" id="KW-1185">Reference proteome</keyword>
<sequence length="169" mass="18304">MTNWEKYNLCFSVFAASLLRLLHNQYENNGETIRKPRGFDALMISVMLCFTGSFGASLIGNKPQFAALRMFYFVISMVSMASALSILAFALFSKVSGLYSILAVGFNLCRGVIAPNGKCRELVMNGCGGSVKKSECPNCKELNLASGETNGQGVLVVDTGHCIELHEGL</sequence>
<dbReference type="Proteomes" id="UP001164250">
    <property type="component" value="Chromosome 7"/>
</dbReference>
<name>A0ACC1B1X9_9ROSI</name>
<gene>
    <name evidence="1" type="ORF">Patl1_26620</name>
</gene>
<reference evidence="2" key="1">
    <citation type="journal article" date="2023" name="G3 (Bethesda)">
        <title>Genome assembly and association tests identify interacting loci associated with vigor, precocity, and sex in interspecific pistachio rootstocks.</title>
        <authorList>
            <person name="Palmer W."/>
            <person name="Jacygrad E."/>
            <person name="Sagayaradj S."/>
            <person name="Cavanaugh K."/>
            <person name="Han R."/>
            <person name="Bertier L."/>
            <person name="Beede B."/>
            <person name="Kafkas S."/>
            <person name="Golino D."/>
            <person name="Preece J."/>
            <person name="Michelmore R."/>
        </authorList>
    </citation>
    <scope>NUCLEOTIDE SEQUENCE [LARGE SCALE GENOMIC DNA]</scope>
</reference>